<evidence type="ECO:0000256" key="4">
    <source>
        <dbReference type="ARBA" id="ARBA00022989"/>
    </source>
</evidence>
<comment type="domain">
    <text evidence="7">The DHHC domain is required for palmitoyltransferase activity.</text>
</comment>
<keyword evidence="5 7" id="KW-0472">Membrane</keyword>
<accession>A0ABM1MP48</accession>
<comment type="catalytic activity">
    <reaction evidence="7">
        <text>L-cysteinyl-[protein] + hexadecanoyl-CoA = S-hexadecanoyl-L-cysteinyl-[protein] + CoA</text>
        <dbReference type="Rhea" id="RHEA:36683"/>
        <dbReference type="Rhea" id="RHEA-COMP:10131"/>
        <dbReference type="Rhea" id="RHEA-COMP:11032"/>
        <dbReference type="ChEBI" id="CHEBI:29950"/>
        <dbReference type="ChEBI" id="CHEBI:57287"/>
        <dbReference type="ChEBI" id="CHEBI:57379"/>
        <dbReference type="ChEBI" id="CHEBI:74151"/>
        <dbReference type="EC" id="2.3.1.225"/>
    </reaction>
</comment>
<keyword evidence="3 7" id="KW-0812">Transmembrane</keyword>
<dbReference type="InterPro" id="IPR039859">
    <property type="entry name" value="PFA4/ZDH16/20/ERF2-like"/>
</dbReference>
<feature type="transmembrane region" description="Helical" evidence="7">
    <location>
        <begin position="19"/>
        <end position="39"/>
    </location>
</feature>
<dbReference type="RefSeq" id="XP_017776348.1">
    <property type="nucleotide sequence ID" value="XM_017920859.1"/>
</dbReference>
<feature type="transmembrane region" description="Helical" evidence="7">
    <location>
        <begin position="172"/>
        <end position="200"/>
    </location>
</feature>
<name>A0ABM1MP48_NICVS</name>
<dbReference type="Proteomes" id="UP000695000">
    <property type="component" value="Unplaced"/>
</dbReference>
<comment type="similarity">
    <text evidence="7">Belongs to the DHHC palmitoyltransferase family.</text>
</comment>
<gene>
    <name evidence="10" type="primary">LOC108562497</name>
</gene>
<organism evidence="9 10">
    <name type="scientific">Nicrophorus vespilloides</name>
    <name type="common">Boreal carrion beetle</name>
    <dbReference type="NCBI Taxonomy" id="110193"/>
    <lineage>
        <taxon>Eukaryota</taxon>
        <taxon>Metazoa</taxon>
        <taxon>Ecdysozoa</taxon>
        <taxon>Arthropoda</taxon>
        <taxon>Hexapoda</taxon>
        <taxon>Insecta</taxon>
        <taxon>Pterygota</taxon>
        <taxon>Neoptera</taxon>
        <taxon>Endopterygota</taxon>
        <taxon>Coleoptera</taxon>
        <taxon>Polyphaga</taxon>
        <taxon>Staphyliniformia</taxon>
        <taxon>Silphidae</taxon>
        <taxon>Nicrophorinae</taxon>
        <taxon>Nicrophorus</taxon>
    </lineage>
</organism>
<feature type="domain" description="Palmitoyltransferase DHHC" evidence="8">
    <location>
        <begin position="125"/>
        <end position="248"/>
    </location>
</feature>
<evidence type="ECO:0000256" key="3">
    <source>
        <dbReference type="ARBA" id="ARBA00022692"/>
    </source>
</evidence>
<keyword evidence="2 7" id="KW-0808">Transferase</keyword>
<dbReference type="PANTHER" id="PTHR12246">
    <property type="entry name" value="PALMITOYLTRANSFERASE ZDHHC16"/>
    <property type="match status" value="1"/>
</dbReference>
<evidence type="ECO:0000313" key="9">
    <source>
        <dbReference type="Proteomes" id="UP000695000"/>
    </source>
</evidence>
<proteinExistence type="inferred from homology"/>
<evidence type="ECO:0000256" key="6">
    <source>
        <dbReference type="ARBA" id="ARBA00023315"/>
    </source>
</evidence>
<evidence type="ECO:0000256" key="7">
    <source>
        <dbReference type="RuleBase" id="RU079119"/>
    </source>
</evidence>
<keyword evidence="6 7" id="KW-0012">Acyltransferase</keyword>
<evidence type="ECO:0000256" key="5">
    <source>
        <dbReference type="ARBA" id="ARBA00023136"/>
    </source>
</evidence>
<protein>
    <recommendedName>
        <fullName evidence="7">Palmitoyltransferase</fullName>
        <ecNumber evidence="7">2.3.1.225</ecNumber>
    </recommendedName>
</protein>
<dbReference type="EC" id="2.3.1.225" evidence="7"/>
<dbReference type="GeneID" id="108562497"/>
<reference evidence="10" key="1">
    <citation type="submission" date="2025-08" db="UniProtKB">
        <authorList>
            <consortium name="RefSeq"/>
        </authorList>
    </citation>
    <scope>IDENTIFICATION</scope>
    <source>
        <tissue evidence="10">Whole Larva</tissue>
    </source>
</reference>
<keyword evidence="9" id="KW-1185">Reference proteome</keyword>
<sequence length="306" mass="36323">MCSCDYDCENDCCQETLNVFPVVLLILTIIWTYYVYVYEMCVRLIESTTKCAIYLTLFHLLFIPFLIMYFIAMFHRQWLVPEEYQFTSSFYNRLMSARSTTEEYNILYNFVQDNNFLIYTRSKNGSFRYCTECKLLKPDRTHHCSTCDACVIKMDHHCPWINNCVGFTNYKYFIILVMYAMIFCFFYASTTFEYCLHFCLNFETSKLRQLNIVLAFFATLALAVALLALFIYHLRMIFNNETTVESIHDPHFEPVPGVSRTTYDKGCVENFEEQCGWNCCYWFLPVLTADGNGVEFDIVRYNLRRT</sequence>
<feature type="transmembrane region" description="Helical" evidence="7">
    <location>
        <begin position="212"/>
        <end position="234"/>
    </location>
</feature>
<keyword evidence="4 7" id="KW-1133">Transmembrane helix</keyword>
<evidence type="ECO:0000313" key="10">
    <source>
        <dbReference type="RefSeq" id="XP_017776348.1"/>
    </source>
</evidence>
<dbReference type="PROSITE" id="PS50216">
    <property type="entry name" value="DHHC"/>
    <property type="match status" value="1"/>
</dbReference>
<evidence type="ECO:0000259" key="8">
    <source>
        <dbReference type="Pfam" id="PF01529"/>
    </source>
</evidence>
<dbReference type="InterPro" id="IPR001594">
    <property type="entry name" value="Palmitoyltrfase_DHHC"/>
</dbReference>
<dbReference type="Pfam" id="PF01529">
    <property type="entry name" value="DHHC"/>
    <property type="match status" value="1"/>
</dbReference>
<evidence type="ECO:0000256" key="2">
    <source>
        <dbReference type="ARBA" id="ARBA00022679"/>
    </source>
</evidence>
<comment type="subcellular location">
    <subcellularLocation>
        <location evidence="1">Membrane</location>
        <topology evidence="1">Multi-pass membrane protein</topology>
    </subcellularLocation>
</comment>
<feature type="transmembrane region" description="Helical" evidence="7">
    <location>
        <begin position="51"/>
        <end position="72"/>
    </location>
</feature>
<evidence type="ECO:0000256" key="1">
    <source>
        <dbReference type="ARBA" id="ARBA00004141"/>
    </source>
</evidence>